<dbReference type="InterPro" id="IPR024775">
    <property type="entry name" value="DinB-like"/>
</dbReference>
<sequence length="171" mass="19304">MAENKQPEVWLRGPIPDFPVLLQPIAFALMQAREDVNEITLGFPDDLLFLRPGDAASPAFHLQHLTGVLDRMFTYAEGKALNENQMNWLQSEGKILDKNYFVQELVTIFNNQIETSLQKLKAINLDTLTEPRGVGRKQLPSTVFGLLIHAAEHTQRHVGQLLVTIKVLKAH</sequence>
<evidence type="ECO:0000313" key="2">
    <source>
        <dbReference type="EMBL" id="MVN21100.1"/>
    </source>
</evidence>
<dbReference type="Proteomes" id="UP000462014">
    <property type="component" value="Unassembled WGS sequence"/>
</dbReference>
<keyword evidence="3" id="KW-1185">Reference proteome</keyword>
<gene>
    <name evidence="2" type="ORF">GO621_06085</name>
</gene>
<dbReference type="RefSeq" id="WP_157565147.1">
    <property type="nucleotide sequence ID" value="NZ_WPIK01000004.1"/>
</dbReference>
<dbReference type="AlphaFoldDB" id="A0A7K1SVM2"/>
<dbReference type="Pfam" id="PF12867">
    <property type="entry name" value="DinB_2"/>
    <property type="match status" value="1"/>
</dbReference>
<evidence type="ECO:0000313" key="3">
    <source>
        <dbReference type="Proteomes" id="UP000462014"/>
    </source>
</evidence>
<dbReference type="EMBL" id="WPIK01000004">
    <property type="protein sequence ID" value="MVN21100.1"/>
    <property type="molecule type" value="Genomic_DNA"/>
</dbReference>
<organism evidence="2 3">
    <name type="scientific">Mucilaginibacter arboris</name>
    <dbReference type="NCBI Taxonomy" id="2682090"/>
    <lineage>
        <taxon>Bacteria</taxon>
        <taxon>Pseudomonadati</taxon>
        <taxon>Bacteroidota</taxon>
        <taxon>Sphingobacteriia</taxon>
        <taxon>Sphingobacteriales</taxon>
        <taxon>Sphingobacteriaceae</taxon>
        <taxon>Mucilaginibacter</taxon>
    </lineage>
</organism>
<dbReference type="Gene3D" id="1.20.120.450">
    <property type="entry name" value="dinb family like domain"/>
    <property type="match status" value="1"/>
</dbReference>
<name>A0A7K1SVM2_9SPHI</name>
<proteinExistence type="predicted"/>
<protein>
    <submittedName>
        <fullName evidence="2">DUF664 domain-containing protein</fullName>
    </submittedName>
</protein>
<dbReference type="InterPro" id="IPR034660">
    <property type="entry name" value="DinB/YfiT-like"/>
</dbReference>
<feature type="domain" description="DinB-like" evidence="1">
    <location>
        <begin position="29"/>
        <end position="161"/>
    </location>
</feature>
<evidence type="ECO:0000259" key="1">
    <source>
        <dbReference type="Pfam" id="PF12867"/>
    </source>
</evidence>
<dbReference type="SUPFAM" id="SSF109854">
    <property type="entry name" value="DinB/YfiT-like putative metalloenzymes"/>
    <property type="match status" value="1"/>
</dbReference>
<reference evidence="2 3" key="1">
    <citation type="submission" date="2019-12" db="EMBL/GenBank/DDBJ databases">
        <title>Mucilaginibacter sp. HMF7410 genome sequencing and assembly.</title>
        <authorList>
            <person name="Kang H."/>
            <person name="Cha I."/>
            <person name="Kim H."/>
            <person name="Joh K."/>
        </authorList>
    </citation>
    <scope>NUCLEOTIDE SEQUENCE [LARGE SCALE GENOMIC DNA]</scope>
    <source>
        <strain evidence="2 3">HMF7410</strain>
    </source>
</reference>
<accession>A0A7K1SVM2</accession>
<comment type="caution">
    <text evidence="2">The sequence shown here is derived from an EMBL/GenBank/DDBJ whole genome shotgun (WGS) entry which is preliminary data.</text>
</comment>